<dbReference type="OrthoDB" id="2678807at2"/>
<dbReference type="Proteomes" id="UP000076967">
    <property type="component" value="Unassembled WGS sequence"/>
</dbReference>
<feature type="transmembrane region" description="Helical" evidence="1">
    <location>
        <begin position="7"/>
        <end position="28"/>
    </location>
</feature>
<name>A0A162K4N7_9BACL</name>
<dbReference type="GO" id="GO:0043107">
    <property type="term" value="P:type IV pilus-dependent motility"/>
    <property type="evidence" value="ECO:0007669"/>
    <property type="project" value="InterPro"/>
</dbReference>
<gene>
    <name evidence="2" type="ORF">PGLA_10955</name>
</gene>
<dbReference type="InterPro" id="IPR014717">
    <property type="entry name" value="Transl_elong_EF1B/ribsomal_bS6"/>
</dbReference>
<organism evidence="2 3">
    <name type="scientific">Paenibacillus glacialis</name>
    <dbReference type="NCBI Taxonomy" id="494026"/>
    <lineage>
        <taxon>Bacteria</taxon>
        <taxon>Bacillati</taxon>
        <taxon>Bacillota</taxon>
        <taxon>Bacilli</taxon>
        <taxon>Bacillales</taxon>
        <taxon>Paenibacillaceae</taxon>
        <taxon>Paenibacillus</taxon>
    </lineage>
</organism>
<dbReference type="RefSeq" id="WP_068532460.1">
    <property type="nucleotide sequence ID" value="NZ_LVJH01000017.1"/>
</dbReference>
<evidence type="ECO:0000256" key="1">
    <source>
        <dbReference type="SAM" id="Phobius"/>
    </source>
</evidence>
<keyword evidence="1" id="KW-1133">Transmembrane helix</keyword>
<dbReference type="GO" id="GO:0043683">
    <property type="term" value="P:type IV pilus assembly"/>
    <property type="evidence" value="ECO:0007669"/>
    <property type="project" value="InterPro"/>
</dbReference>
<comment type="caution">
    <text evidence="2">The sequence shown here is derived from an EMBL/GenBank/DDBJ whole genome shotgun (WGS) entry which is preliminary data.</text>
</comment>
<evidence type="ECO:0000313" key="3">
    <source>
        <dbReference type="Proteomes" id="UP000076967"/>
    </source>
</evidence>
<dbReference type="EMBL" id="LVJH01000017">
    <property type="protein sequence ID" value="OAB42966.1"/>
    <property type="molecule type" value="Genomic_DNA"/>
</dbReference>
<accession>A0A162K4N7</accession>
<keyword evidence="1" id="KW-0812">Transmembrane</keyword>
<dbReference type="Pfam" id="PF04350">
    <property type="entry name" value="PilO"/>
    <property type="match status" value="1"/>
</dbReference>
<proteinExistence type="predicted"/>
<protein>
    <recommendedName>
        <fullName evidence="4">Pilus assembly protein PilO</fullName>
    </recommendedName>
</protein>
<dbReference type="AlphaFoldDB" id="A0A162K4N7"/>
<keyword evidence="1" id="KW-0472">Membrane</keyword>
<sequence length="193" mass="22049">MERINNYRSAIILGVVSLFLLLFAFYMMGLQPSNTKVKEQEAEISRINGFNQRIQGKVDEIKSTEDNNEDLQEATLASLPEGDHTDELVLDLKSIGESSYAQLRDIDFTLSEVIESDRSSGNQKVIFSNIKEVKMSAKLEGGYTEIRQWMKKLQELPRFISIDSFSFSQPYEKRDPGSILMATVSFTAYYYVE</sequence>
<reference evidence="2 3" key="1">
    <citation type="submission" date="2016-03" db="EMBL/GenBank/DDBJ databases">
        <title>Draft genome sequence of Paenibacillus glacialis DSM 22343.</title>
        <authorList>
            <person name="Shin S.-K."/>
            <person name="Yi H."/>
        </authorList>
    </citation>
    <scope>NUCLEOTIDE SEQUENCE [LARGE SCALE GENOMIC DNA]</scope>
    <source>
        <strain evidence="2 3">DSM 22343</strain>
    </source>
</reference>
<dbReference type="STRING" id="494026.PGLA_10955"/>
<dbReference type="Gene3D" id="3.30.70.60">
    <property type="match status" value="1"/>
</dbReference>
<evidence type="ECO:0008006" key="4">
    <source>
        <dbReference type="Google" id="ProtNLM"/>
    </source>
</evidence>
<keyword evidence="3" id="KW-1185">Reference proteome</keyword>
<evidence type="ECO:0000313" key="2">
    <source>
        <dbReference type="EMBL" id="OAB42966.1"/>
    </source>
</evidence>
<dbReference type="InterPro" id="IPR007445">
    <property type="entry name" value="PilO"/>
</dbReference>